<organism evidence="2">
    <name type="scientific">marine sediment metagenome</name>
    <dbReference type="NCBI Taxonomy" id="412755"/>
    <lineage>
        <taxon>unclassified sequences</taxon>
        <taxon>metagenomes</taxon>
        <taxon>ecological metagenomes</taxon>
    </lineage>
</organism>
<accession>X1AVR3</accession>
<gene>
    <name evidence="2" type="ORF">S01H4_25325</name>
</gene>
<dbReference type="Pfam" id="PF01321">
    <property type="entry name" value="Creatinase_N"/>
    <property type="match status" value="1"/>
</dbReference>
<feature type="domain" description="Creatinase N-terminal" evidence="1">
    <location>
        <begin position="12"/>
        <end position="89"/>
    </location>
</feature>
<comment type="caution">
    <text evidence="2">The sequence shown here is derived from an EMBL/GenBank/DDBJ whole genome shotgun (WGS) entry which is preliminary data.</text>
</comment>
<feature type="non-terminal residue" evidence="2">
    <location>
        <position position="93"/>
    </location>
</feature>
<reference evidence="2" key="1">
    <citation type="journal article" date="2014" name="Front. Microbiol.">
        <title>High frequency of phylogenetically diverse reductive dehalogenase-homologous genes in deep subseafloor sedimentary metagenomes.</title>
        <authorList>
            <person name="Kawai M."/>
            <person name="Futagami T."/>
            <person name="Toyoda A."/>
            <person name="Takaki Y."/>
            <person name="Nishi S."/>
            <person name="Hori S."/>
            <person name="Arai W."/>
            <person name="Tsubouchi T."/>
            <person name="Morono Y."/>
            <person name="Uchiyama I."/>
            <person name="Ito T."/>
            <person name="Fujiyama A."/>
            <person name="Inagaki F."/>
            <person name="Takami H."/>
        </authorList>
    </citation>
    <scope>NUCLEOTIDE SEQUENCE</scope>
    <source>
        <strain evidence="2">Expedition CK06-06</strain>
    </source>
</reference>
<dbReference type="InterPro" id="IPR000587">
    <property type="entry name" value="Creatinase_N"/>
</dbReference>
<evidence type="ECO:0000259" key="1">
    <source>
        <dbReference type="Pfam" id="PF01321"/>
    </source>
</evidence>
<proteinExistence type="predicted"/>
<dbReference type="Gene3D" id="3.40.350.10">
    <property type="entry name" value="Creatinase/prolidase N-terminal domain"/>
    <property type="match status" value="1"/>
</dbReference>
<dbReference type="AlphaFoldDB" id="X1AVR3"/>
<evidence type="ECO:0000313" key="2">
    <source>
        <dbReference type="EMBL" id="GAG76313.1"/>
    </source>
</evidence>
<name>X1AVR3_9ZZZZ</name>
<protein>
    <recommendedName>
        <fullName evidence="1">Creatinase N-terminal domain-containing protein</fullName>
    </recommendedName>
</protein>
<dbReference type="SUPFAM" id="SSF53092">
    <property type="entry name" value="Creatinase/prolidase N-terminal domain"/>
    <property type="match status" value="1"/>
</dbReference>
<sequence>MSSISNKEFHHRIEKTQKLLRDRSIQALFCTLGTNFQYLLNAKSISFERLVLAIIKSNGTPHLICPAFELQNYIENTPLSQDDISIWEETEDP</sequence>
<dbReference type="EMBL" id="BART01012033">
    <property type="protein sequence ID" value="GAG76313.1"/>
    <property type="molecule type" value="Genomic_DNA"/>
</dbReference>
<dbReference type="InterPro" id="IPR029149">
    <property type="entry name" value="Creatin/AminoP/Spt16_N"/>
</dbReference>